<keyword evidence="1" id="KW-0134">Cell wall</keyword>
<dbReference type="InterPro" id="IPR019931">
    <property type="entry name" value="LPXTG_anchor"/>
</dbReference>
<keyword evidence="10" id="KW-1185">Reference proteome</keyword>
<feature type="signal peptide" evidence="7">
    <location>
        <begin position="1"/>
        <end position="28"/>
    </location>
</feature>
<accession>A0A0U2WYE1</accession>
<sequence>MNIKKNLCFTLVFSLASLLVMLPVTTQAKEQNTEHFSGKGSIRFYEESTTSSSTEPSTSSSVPVRDSSATQPTGSKPEGRYPSTGELVQKSLTLSGVILILLLIIVLLFRRRKEKLNKKQ</sequence>
<feature type="region of interest" description="Disordered" evidence="5">
    <location>
        <begin position="47"/>
        <end position="83"/>
    </location>
</feature>
<reference evidence="10" key="1">
    <citation type="submission" date="2015-12" db="EMBL/GenBank/DDBJ databases">
        <authorList>
            <person name="Lauer A."/>
            <person name="Humrighouse B."/>
            <person name="Loparev V."/>
            <person name="Shewmaker P.L."/>
            <person name="Whitney A.M."/>
            <person name="McLaughlin R.W."/>
        </authorList>
    </citation>
    <scope>NUCLEOTIDE SEQUENCE [LARGE SCALE GENOMIC DNA]</scope>
    <source>
        <strain evidence="10">LMG 26678</strain>
    </source>
</reference>
<evidence type="ECO:0000256" key="6">
    <source>
        <dbReference type="SAM" id="Phobius"/>
    </source>
</evidence>
<dbReference type="STRING" id="118060.ATZ35_16610"/>
<feature type="transmembrane region" description="Helical" evidence="6">
    <location>
        <begin position="91"/>
        <end position="109"/>
    </location>
</feature>
<dbReference type="NCBIfam" id="TIGR01167">
    <property type="entry name" value="LPXTG_anchor"/>
    <property type="match status" value="1"/>
</dbReference>
<evidence type="ECO:0000259" key="8">
    <source>
        <dbReference type="Pfam" id="PF00746"/>
    </source>
</evidence>
<dbReference type="EMBL" id="CP013655">
    <property type="protein sequence ID" value="ALS38713.1"/>
    <property type="molecule type" value="Genomic_DNA"/>
</dbReference>
<protein>
    <recommendedName>
        <fullName evidence="8">Gram-positive cocci surface proteins LPxTG domain-containing protein</fullName>
    </recommendedName>
</protein>
<keyword evidence="6" id="KW-0472">Membrane</keyword>
<feature type="domain" description="Gram-positive cocci surface proteins LPxTG" evidence="8">
    <location>
        <begin position="76"/>
        <end position="115"/>
    </location>
</feature>
<name>A0A0U2WYE1_9ENTE</name>
<dbReference type="Pfam" id="PF00746">
    <property type="entry name" value="Gram_pos_anchor"/>
    <property type="match status" value="1"/>
</dbReference>
<evidence type="ECO:0000256" key="5">
    <source>
        <dbReference type="SAM" id="MobiDB-lite"/>
    </source>
</evidence>
<keyword evidence="3 7" id="KW-0732">Signal</keyword>
<evidence type="ECO:0000256" key="3">
    <source>
        <dbReference type="ARBA" id="ARBA00022729"/>
    </source>
</evidence>
<keyword evidence="2" id="KW-0964">Secreted</keyword>
<dbReference type="Proteomes" id="UP000067523">
    <property type="component" value="Chromosome"/>
</dbReference>
<feature type="chain" id="PRO_5006833963" description="Gram-positive cocci surface proteins LPxTG domain-containing protein" evidence="7">
    <location>
        <begin position="29"/>
        <end position="120"/>
    </location>
</feature>
<evidence type="ECO:0000256" key="1">
    <source>
        <dbReference type="ARBA" id="ARBA00022512"/>
    </source>
</evidence>
<evidence type="ECO:0000256" key="7">
    <source>
        <dbReference type="SAM" id="SignalP"/>
    </source>
</evidence>
<proteinExistence type="predicted"/>
<dbReference type="RefSeq" id="WP_208928238.1">
    <property type="nucleotide sequence ID" value="NZ_CP013655.1"/>
</dbReference>
<dbReference type="KEGG" id="erx:ATZ35_16610"/>
<evidence type="ECO:0000256" key="2">
    <source>
        <dbReference type="ARBA" id="ARBA00022525"/>
    </source>
</evidence>
<evidence type="ECO:0000313" key="10">
    <source>
        <dbReference type="Proteomes" id="UP000067523"/>
    </source>
</evidence>
<dbReference type="AlphaFoldDB" id="A0A0U2WYE1"/>
<evidence type="ECO:0000256" key="4">
    <source>
        <dbReference type="ARBA" id="ARBA00023088"/>
    </source>
</evidence>
<organism evidence="9 10">
    <name type="scientific">Enterococcus rotai</name>
    <dbReference type="NCBI Taxonomy" id="118060"/>
    <lineage>
        <taxon>Bacteria</taxon>
        <taxon>Bacillati</taxon>
        <taxon>Bacillota</taxon>
        <taxon>Bacilli</taxon>
        <taxon>Lactobacillales</taxon>
        <taxon>Enterococcaceae</taxon>
        <taxon>Enterococcus</taxon>
    </lineage>
</organism>
<gene>
    <name evidence="9" type="ORF">ATZ35_16610</name>
</gene>
<keyword evidence="6" id="KW-1133">Transmembrane helix</keyword>
<keyword evidence="6" id="KW-0812">Transmembrane</keyword>
<evidence type="ECO:0000313" key="9">
    <source>
        <dbReference type="EMBL" id="ALS38713.1"/>
    </source>
</evidence>
<keyword evidence="4" id="KW-0572">Peptidoglycan-anchor</keyword>
<feature type="compositionally biased region" description="Low complexity" evidence="5">
    <location>
        <begin position="47"/>
        <end position="68"/>
    </location>
</feature>